<dbReference type="PANTHER" id="PTHR45589:SF1">
    <property type="entry name" value="WD REPEAT DOMAIN 62, ISOFORM G"/>
    <property type="match status" value="1"/>
</dbReference>
<dbReference type="OrthoDB" id="6154712at2759"/>
<dbReference type="AlphaFoldDB" id="A0A3P7LAK1"/>
<dbReference type="InterPro" id="IPR036322">
    <property type="entry name" value="WD40_repeat_dom_sf"/>
</dbReference>
<sequence>MFDMSPDAVFYFPMYSLPDMLLPLTLLVPDMCLLCSTSRDRVIHVFEPRQSYSLVQTLADHSGSITAARFVENVDTKEIYLFSCSTDRSLLCRTLSVSLANRRNWSDVFFPHAFRFSRNLQRVFLCHNLGITITQGGGTLTSLPARITGGFVVNSRRG</sequence>
<evidence type="ECO:0000313" key="1">
    <source>
        <dbReference type="EMBL" id="VDN13744.1"/>
    </source>
</evidence>
<protein>
    <submittedName>
        <fullName evidence="1">Uncharacterized protein</fullName>
    </submittedName>
</protein>
<evidence type="ECO:0000313" key="2">
    <source>
        <dbReference type="Proteomes" id="UP000281553"/>
    </source>
</evidence>
<dbReference type="Proteomes" id="UP000281553">
    <property type="component" value="Unassembled WGS sequence"/>
</dbReference>
<dbReference type="EMBL" id="UYRU01057233">
    <property type="protein sequence ID" value="VDN13744.1"/>
    <property type="molecule type" value="Genomic_DNA"/>
</dbReference>
<reference evidence="1 2" key="1">
    <citation type="submission" date="2018-11" db="EMBL/GenBank/DDBJ databases">
        <authorList>
            <consortium name="Pathogen Informatics"/>
        </authorList>
    </citation>
    <scope>NUCLEOTIDE SEQUENCE [LARGE SCALE GENOMIC DNA]</scope>
</reference>
<keyword evidence="2" id="KW-1185">Reference proteome</keyword>
<dbReference type="InterPro" id="IPR015943">
    <property type="entry name" value="WD40/YVTN_repeat-like_dom_sf"/>
</dbReference>
<name>A0A3P7LAK1_DIBLA</name>
<gene>
    <name evidence="1" type="ORF">DILT_LOCUS9575</name>
</gene>
<dbReference type="InterPro" id="IPR052779">
    <property type="entry name" value="WDR62"/>
</dbReference>
<dbReference type="SUPFAM" id="SSF50978">
    <property type="entry name" value="WD40 repeat-like"/>
    <property type="match status" value="1"/>
</dbReference>
<proteinExistence type="predicted"/>
<dbReference type="Gene3D" id="2.130.10.10">
    <property type="entry name" value="YVTN repeat-like/Quinoprotein amine dehydrogenase"/>
    <property type="match status" value="1"/>
</dbReference>
<dbReference type="PANTHER" id="PTHR45589">
    <property type="entry name" value="WD REPEAT DOMAIN 62, ISOFORM G"/>
    <property type="match status" value="1"/>
</dbReference>
<accession>A0A3P7LAK1</accession>
<organism evidence="1 2">
    <name type="scientific">Dibothriocephalus latus</name>
    <name type="common">Fish tapeworm</name>
    <name type="synonym">Diphyllobothrium latum</name>
    <dbReference type="NCBI Taxonomy" id="60516"/>
    <lineage>
        <taxon>Eukaryota</taxon>
        <taxon>Metazoa</taxon>
        <taxon>Spiralia</taxon>
        <taxon>Lophotrochozoa</taxon>
        <taxon>Platyhelminthes</taxon>
        <taxon>Cestoda</taxon>
        <taxon>Eucestoda</taxon>
        <taxon>Diphyllobothriidea</taxon>
        <taxon>Diphyllobothriidae</taxon>
        <taxon>Dibothriocephalus</taxon>
    </lineage>
</organism>